<dbReference type="RefSeq" id="WP_089346064.1">
    <property type="nucleotide sequence ID" value="NZ_CP067129.1"/>
</dbReference>
<reference evidence="2 3" key="1">
    <citation type="submission" date="2017-07" db="EMBL/GenBank/DDBJ databases">
        <authorList>
            <person name="Sun Z.S."/>
            <person name="Albrecht U."/>
            <person name="Echele G."/>
            <person name="Lee C.C."/>
        </authorList>
    </citation>
    <scope>NUCLEOTIDE SEQUENCE [LARGE SCALE GENOMIC DNA]</scope>
    <source>
        <strain evidence="2 3">DSM 14827</strain>
    </source>
</reference>
<evidence type="ECO:0000313" key="2">
    <source>
        <dbReference type="EMBL" id="SNT76780.1"/>
    </source>
</evidence>
<gene>
    <name evidence="2" type="ORF">SAMN05444959_1288</name>
</gene>
<evidence type="ECO:0000256" key="1">
    <source>
        <dbReference type="SAM" id="SignalP"/>
    </source>
</evidence>
<feature type="chain" id="PRO_5011969482" evidence="1">
    <location>
        <begin position="26"/>
        <end position="182"/>
    </location>
</feature>
<keyword evidence="1" id="KW-0732">Signal</keyword>
<dbReference type="OrthoDB" id="8032791at2"/>
<accession>A0A239Q2W0</accession>
<keyword evidence="3" id="KW-1185">Reference proteome</keyword>
<evidence type="ECO:0000313" key="3">
    <source>
        <dbReference type="Proteomes" id="UP000198307"/>
    </source>
</evidence>
<protein>
    <submittedName>
        <fullName evidence="2">Uncharacterized protein</fullName>
    </submittedName>
</protein>
<dbReference type="EMBL" id="FZQB01000028">
    <property type="protein sequence ID" value="SNT76780.1"/>
    <property type="molecule type" value="Genomic_DNA"/>
</dbReference>
<feature type="signal peptide" evidence="1">
    <location>
        <begin position="1"/>
        <end position="25"/>
    </location>
</feature>
<dbReference type="AlphaFoldDB" id="A0A239Q2W0"/>
<name>A0A239Q2W0_9RHOB</name>
<proteinExistence type="predicted"/>
<organism evidence="2 3">
    <name type="scientific">Paracoccus seriniphilus</name>
    <dbReference type="NCBI Taxonomy" id="184748"/>
    <lineage>
        <taxon>Bacteria</taxon>
        <taxon>Pseudomonadati</taxon>
        <taxon>Pseudomonadota</taxon>
        <taxon>Alphaproteobacteria</taxon>
        <taxon>Rhodobacterales</taxon>
        <taxon>Paracoccaceae</taxon>
        <taxon>Paracoccus</taxon>
    </lineage>
</organism>
<dbReference type="Proteomes" id="UP000198307">
    <property type="component" value="Unassembled WGS sequence"/>
</dbReference>
<sequence>MKSHVRWHVAGIVGLTLCLSQPVMAQTEKVAVGTIVASIGATTYEGETLDVPSDGTATAEFRTFGPMRSVSIQGHDPNAESIMRNVLTLDLMVMGNDASATVSDATVAYFPEGMSAPFYHSEQSAPPAQIVLDTLSFEDGAARATGSFTALVCRKDDYFSEADENDCLPVEGRFDTALRDSG</sequence>